<dbReference type="OrthoDB" id="9777007at2"/>
<evidence type="ECO:0000256" key="9">
    <source>
        <dbReference type="HAMAP-Rule" id="MF_01969"/>
    </source>
</evidence>
<comment type="pathway">
    <text evidence="8 9">Amino-acid degradation; L-tryptophan degradation via kynurenine pathway; L-kynurenine from L-tryptophan: step 2/2.</text>
</comment>
<keyword evidence="5 9" id="KW-0862">Zinc</keyword>
<evidence type="ECO:0000256" key="7">
    <source>
        <dbReference type="ARBA" id="ARBA00048496"/>
    </source>
</evidence>
<feature type="active site" description="Proton donor/acceptor" evidence="9">
    <location>
        <position position="57"/>
    </location>
</feature>
<dbReference type="InterPro" id="IPR037175">
    <property type="entry name" value="KFase_sf"/>
</dbReference>
<evidence type="ECO:0000256" key="3">
    <source>
        <dbReference type="ARBA" id="ARBA00022723"/>
    </source>
</evidence>
<accession>A0A545TU49</accession>
<comment type="caution">
    <text evidence="10">The sequence shown here is derived from an EMBL/GenBank/DDBJ whole genome shotgun (WGS) entry which is preliminary data.</text>
</comment>
<dbReference type="Proteomes" id="UP000315252">
    <property type="component" value="Unassembled WGS sequence"/>
</dbReference>
<protein>
    <recommendedName>
        <fullName evidence="9">Kynurenine formamidase</fullName>
        <shortName evidence="9">KFA</shortName>
        <shortName evidence="9">KFase</shortName>
        <ecNumber evidence="9">3.5.1.9</ecNumber>
    </recommendedName>
    <alternativeName>
        <fullName evidence="9">Arylformamidase</fullName>
    </alternativeName>
    <alternativeName>
        <fullName evidence="9">N-formylkynurenine formamidase</fullName>
        <shortName evidence="9">FKF</shortName>
    </alternativeName>
</protein>
<keyword evidence="3 9" id="KW-0479">Metal-binding</keyword>
<evidence type="ECO:0000256" key="8">
    <source>
        <dbReference type="ARBA" id="ARBA00060547"/>
    </source>
</evidence>
<dbReference type="EMBL" id="VHSH01000003">
    <property type="protein sequence ID" value="TQV80742.1"/>
    <property type="molecule type" value="Genomic_DNA"/>
</dbReference>
<dbReference type="Gene3D" id="3.50.30.50">
    <property type="entry name" value="Putative cyclase"/>
    <property type="match status" value="1"/>
</dbReference>
<dbReference type="SUPFAM" id="SSF102198">
    <property type="entry name" value="Putative cyclase"/>
    <property type="match status" value="1"/>
</dbReference>
<feature type="binding site" evidence="9">
    <location>
        <position position="17"/>
    </location>
    <ligand>
        <name>substrate</name>
    </ligand>
</feature>
<feature type="binding site" evidence="9">
    <location>
        <position position="47"/>
    </location>
    <ligand>
        <name>Zn(2+)</name>
        <dbReference type="ChEBI" id="CHEBI:29105"/>
        <label>1</label>
    </ligand>
</feature>
<evidence type="ECO:0000256" key="2">
    <source>
        <dbReference type="ARBA" id="ARBA00011738"/>
    </source>
</evidence>
<dbReference type="EC" id="3.5.1.9" evidence="9"/>
<dbReference type="NCBIfam" id="TIGR03035">
    <property type="entry name" value="trp_arylform"/>
    <property type="match status" value="1"/>
</dbReference>
<dbReference type="GO" id="GO:0008270">
    <property type="term" value="F:zinc ion binding"/>
    <property type="evidence" value="ECO:0007669"/>
    <property type="project" value="UniProtKB-UniRule"/>
</dbReference>
<keyword evidence="4 9" id="KW-0378">Hydrolase</keyword>
<evidence type="ECO:0000313" key="10">
    <source>
        <dbReference type="EMBL" id="TQV80742.1"/>
    </source>
</evidence>
<dbReference type="InterPro" id="IPR017484">
    <property type="entry name" value="Kynurenine_formamidase_bac"/>
</dbReference>
<dbReference type="HAMAP" id="MF_01969">
    <property type="entry name" value="KynB"/>
    <property type="match status" value="1"/>
</dbReference>
<dbReference type="FunFam" id="3.50.30.50:FF:000001">
    <property type="entry name" value="Kynurenine formamidase"/>
    <property type="match status" value="1"/>
</dbReference>
<dbReference type="GO" id="GO:0004061">
    <property type="term" value="F:arylformamidase activity"/>
    <property type="evidence" value="ECO:0007669"/>
    <property type="project" value="UniProtKB-UniRule"/>
</dbReference>
<evidence type="ECO:0000256" key="6">
    <source>
        <dbReference type="ARBA" id="ARBA00023079"/>
    </source>
</evidence>
<organism evidence="10 11">
    <name type="scientific">Denitrobaculum tricleocarpae</name>
    <dbReference type="NCBI Taxonomy" id="2591009"/>
    <lineage>
        <taxon>Bacteria</taxon>
        <taxon>Pseudomonadati</taxon>
        <taxon>Pseudomonadota</taxon>
        <taxon>Alphaproteobacteria</taxon>
        <taxon>Rhodospirillales</taxon>
        <taxon>Rhodospirillaceae</taxon>
        <taxon>Denitrobaculum</taxon>
    </lineage>
</organism>
<comment type="cofactor">
    <cofactor evidence="9">
        <name>Zn(2+)</name>
        <dbReference type="ChEBI" id="CHEBI:29105"/>
    </cofactor>
    <text evidence="9">Binds 2 zinc ions per subunit.</text>
</comment>
<dbReference type="AlphaFoldDB" id="A0A545TU49"/>
<feature type="binding site" evidence="9">
    <location>
        <position position="53"/>
    </location>
    <ligand>
        <name>Zn(2+)</name>
        <dbReference type="ChEBI" id="CHEBI:29105"/>
        <label>2</label>
    </ligand>
</feature>
<comment type="subunit">
    <text evidence="2 9">Homodimer.</text>
</comment>
<sequence>MKLWDITQPLRPGLPVWPGDTAYREERTWQIDENCPVNVSKVTLSTHSGTHADAPLHYDPAGLPSGQVDLSFYLGPCVVLDVTGAGRVVQPTDIAPAFEQPVERLLLKTYEETPLEQWDEEFKAVAPESIDALSAAGVRLIGTDTPSLDPQTSKTMDAHHAVRRAGMAILEGLVLDNVPEGRYELIALPIKLANLDAAPVRAVLRGPIPS</sequence>
<evidence type="ECO:0000313" key="11">
    <source>
        <dbReference type="Proteomes" id="UP000315252"/>
    </source>
</evidence>
<dbReference type="GO" id="GO:0019441">
    <property type="term" value="P:L-tryptophan catabolic process to kynurenine"/>
    <property type="evidence" value="ECO:0007669"/>
    <property type="project" value="UniProtKB-UniRule"/>
</dbReference>
<evidence type="ECO:0000256" key="5">
    <source>
        <dbReference type="ARBA" id="ARBA00022833"/>
    </source>
</evidence>
<name>A0A545TU49_9PROT</name>
<proteinExistence type="inferred from homology"/>
<dbReference type="InterPro" id="IPR007325">
    <property type="entry name" value="KFase/CYL"/>
</dbReference>
<dbReference type="UniPathway" id="UPA00333">
    <property type="reaction ID" value="UER00454"/>
</dbReference>
<comment type="catalytic activity">
    <reaction evidence="7 9">
        <text>N-formyl-L-kynurenine + H2O = L-kynurenine + formate + H(+)</text>
        <dbReference type="Rhea" id="RHEA:13009"/>
        <dbReference type="ChEBI" id="CHEBI:15377"/>
        <dbReference type="ChEBI" id="CHEBI:15378"/>
        <dbReference type="ChEBI" id="CHEBI:15740"/>
        <dbReference type="ChEBI" id="CHEBI:57959"/>
        <dbReference type="ChEBI" id="CHEBI:58629"/>
        <dbReference type="EC" id="3.5.1.9"/>
    </reaction>
</comment>
<evidence type="ECO:0000256" key="1">
    <source>
        <dbReference type="ARBA" id="ARBA00002204"/>
    </source>
</evidence>
<dbReference type="Pfam" id="PF04199">
    <property type="entry name" value="Cyclase"/>
    <property type="match status" value="1"/>
</dbReference>
<comment type="similarity">
    <text evidence="9">Belongs to the Cyclase 1 superfamily. KynB family.</text>
</comment>
<feature type="binding site" evidence="9">
    <location>
        <position position="53"/>
    </location>
    <ligand>
        <name>Zn(2+)</name>
        <dbReference type="ChEBI" id="CHEBI:29105"/>
        <label>1</label>
    </ligand>
</feature>
<dbReference type="PANTHER" id="PTHR31118">
    <property type="entry name" value="CYCLASE-LIKE PROTEIN 2"/>
    <property type="match status" value="1"/>
</dbReference>
<keyword evidence="6 9" id="KW-0823">Tryptophan catabolism</keyword>
<feature type="binding site" evidence="9">
    <location>
        <position position="171"/>
    </location>
    <ligand>
        <name>Zn(2+)</name>
        <dbReference type="ChEBI" id="CHEBI:29105"/>
        <label>1</label>
    </ligand>
</feature>
<gene>
    <name evidence="9 10" type="primary">kynB</name>
    <name evidence="10" type="ORF">FKG95_11350</name>
</gene>
<feature type="binding site" evidence="9">
    <location>
        <position position="159"/>
    </location>
    <ligand>
        <name>Zn(2+)</name>
        <dbReference type="ChEBI" id="CHEBI:29105"/>
        <label>2</label>
    </ligand>
</feature>
<comment type="function">
    <text evidence="1 9">Catalyzes the hydrolysis of N-formyl-L-kynurenine to L-kynurenine, the second step in the kynurenine pathway of tryptophan degradation.</text>
</comment>
<reference evidence="10 11" key="1">
    <citation type="submission" date="2019-06" db="EMBL/GenBank/DDBJ databases">
        <title>Whole genome sequence for Rhodospirillaceae sp. R148.</title>
        <authorList>
            <person name="Wang G."/>
        </authorList>
    </citation>
    <scope>NUCLEOTIDE SEQUENCE [LARGE SCALE GENOMIC DNA]</scope>
    <source>
        <strain evidence="10 11">R148</strain>
    </source>
</reference>
<keyword evidence="11" id="KW-1185">Reference proteome</keyword>
<evidence type="ECO:0000256" key="4">
    <source>
        <dbReference type="ARBA" id="ARBA00022801"/>
    </source>
</evidence>
<feature type="binding site" evidence="9">
    <location>
        <position position="51"/>
    </location>
    <ligand>
        <name>Zn(2+)</name>
        <dbReference type="ChEBI" id="CHEBI:29105"/>
        <label>1</label>
    </ligand>
</feature>
<dbReference type="GO" id="GO:0004328">
    <property type="term" value="F:formamidase activity"/>
    <property type="evidence" value="ECO:0007669"/>
    <property type="project" value="InterPro"/>
</dbReference>
<dbReference type="PANTHER" id="PTHR31118:SF32">
    <property type="entry name" value="KYNURENINE FORMAMIDASE"/>
    <property type="match status" value="1"/>
</dbReference>
<feature type="binding site" evidence="9">
    <location>
        <position position="171"/>
    </location>
    <ligand>
        <name>Zn(2+)</name>
        <dbReference type="ChEBI" id="CHEBI:29105"/>
        <label>2</label>
    </ligand>
</feature>
<dbReference type="RefSeq" id="WP_142896456.1">
    <property type="nucleotide sequence ID" value="NZ_ML660054.1"/>
</dbReference>